<reference evidence="2 3" key="1">
    <citation type="submission" date="2024-01" db="EMBL/GenBank/DDBJ databases">
        <title>The complete chloroplast genome sequence of Lithospermum erythrorhizon: insights into the phylogenetic relationship among Boraginaceae species and the maternal lineages of purple gromwells.</title>
        <authorList>
            <person name="Okada T."/>
            <person name="Watanabe K."/>
        </authorList>
    </citation>
    <scope>NUCLEOTIDE SEQUENCE [LARGE SCALE GENOMIC DNA]</scope>
</reference>
<accession>A0AAV3PJB6</accession>
<feature type="domain" description="Reverse transcriptase zinc-binding" evidence="1">
    <location>
        <begin position="269"/>
        <end position="348"/>
    </location>
</feature>
<dbReference type="Proteomes" id="UP001454036">
    <property type="component" value="Unassembled WGS sequence"/>
</dbReference>
<dbReference type="PANTHER" id="PTHR33116:SF84">
    <property type="entry name" value="RNA-DIRECTED DNA POLYMERASE"/>
    <property type="match status" value="1"/>
</dbReference>
<comment type="caution">
    <text evidence="2">The sequence shown here is derived from an EMBL/GenBank/DDBJ whole genome shotgun (WGS) entry which is preliminary data.</text>
</comment>
<dbReference type="AlphaFoldDB" id="A0AAV3PJB6"/>
<dbReference type="Pfam" id="PF13966">
    <property type="entry name" value="zf-RVT"/>
    <property type="match status" value="1"/>
</dbReference>
<dbReference type="InterPro" id="IPR026960">
    <property type="entry name" value="RVT-Znf"/>
</dbReference>
<organism evidence="2 3">
    <name type="scientific">Lithospermum erythrorhizon</name>
    <name type="common">Purple gromwell</name>
    <name type="synonym">Lithospermum officinale var. erythrorhizon</name>
    <dbReference type="NCBI Taxonomy" id="34254"/>
    <lineage>
        <taxon>Eukaryota</taxon>
        <taxon>Viridiplantae</taxon>
        <taxon>Streptophyta</taxon>
        <taxon>Embryophyta</taxon>
        <taxon>Tracheophyta</taxon>
        <taxon>Spermatophyta</taxon>
        <taxon>Magnoliopsida</taxon>
        <taxon>eudicotyledons</taxon>
        <taxon>Gunneridae</taxon>
        <taxon>Pentapetalae</taxon>
        <taxon>asterids</taxon>
        <taxon>lamiids</taxon>
        <taxon>Boraginales</taxon>
        <taxon>Boraginaceae</taxon>
        <taxon>Boraginoideae</taxon>
        <taxon>Lithospermeae</taxon>
        <taxon>Lithospermum</taxon>
    </lineage>
</organism>
<dbReference type="GO" id="GO:0003964">
    <property type="term" value="F:RNA-directed DNA polymerase activity"/>
    <property type="evidence" value="ECO:0007669"/>
    <property type="project" value="UniProtKB-KW"/>
</dbReference>
<keyword evidence="2" id="KW-0808">Transferase</keyword>
<keyword evidence="2" id="KW-0548">Nucleotidyltransferase</keyword>
<evidence type="ECO:0000313" key="3">
    <source>
        <dbReference type="Proteomes" id="UP001454036"/>
    </source>
</evidence>
<keyword evidence="2" id="KW-0695">RNA-directed DNA polymerase</keyword>
<proteinExistence type="predicted"/>
<dbReference type="EMBL" id="BAABME010001861">
    <property type="protein sequence ID" value="GAA0151837.1"/>
    <property type="molecule type" value="Genomic_DNA"/>
</dbReference>
<sequence>MLVFSFHHLSQAEQITHTRFADDMVIVVSPTQRNIKIVQYYLEVFGEITRLKLNCVKVKFTLGARQLSFGGRAQLVRSSIFGLQNFWCANIPIPKYVIHEVEQRIRTFLWDGKDKGPYHSKVAWKTLFLPLKEGGLGFKCMLSWSRVCLGKLLWNIASMKQTLWVQWVQNVRLKGVSVWAYKRRGRDPWYWCKILKVRPLVRQKLQVSVGNGDNVLFWYDPWCALGPVWDYLDETERASLQIPLGAKLSEVEWIMPGARRQTVRLVQSHLWGEVRCRSATVSWGKWLWSCYGIPKFAFIVWFLLQNRLRTKDRLCRWGMEVDPHCVLCGGFETHDHLFFECSYAAEVWRVILQRLGEYRGAKS</sequence>
<gene>
    <name evidence="2" type="ORF">LIER_10466</name>
</gene>
<name>A0AAV3PJB6_LITER</name>
<dbReference type="PANTHER" id="PTHR33116">
    <property type="entry name" value="REVERSE TRANSCRIPTASE ZINC-BINDING DOMAIN-CONTAINING PROTEIN-RELATED-RELATED"/>
    <property type="match status" value="1"/>
</dbReference>
<evidence type="ECO:0000259" key="1">
    <source>
        <dbReference type="Pfam" id="PF13966"/>
    </source>
</evidence>
<protein>
    <submittedName>
        <fullName evidence="2">Reverse transcriptase</fullName>
    </submittedName>
</protein>
<keyword evidence="3" id="KW-1185">Reference proteome</keyword>
<evidence type="ECO:0000313" key="2">
    <source>
        <dbReference type="EMBL" id="GAA0151837.1"/>
    </source>
</evidence>